<name>A0A7W6G7Y4_9SPHN</name>
<evidence type="ECO:0000313" key="4">
    <source>
        <dbReference type="Proteomes" id="UP000548867"/>
    </source>
</evidence>
<feature type="region of interest" description="Disordered" evidence="1">
    <location>
        <begin position="23"/>
        <end position="44"/>
    </location>
</feature>
<comment type="caution">
    <text evidence="3">The sequence shown here is derived from an EMBL/GenBank/DDBJ whole genome shotgun (WGS) entry which is preliminary data.</text>
</comment>
<protein>
    <recommendedName>
        <fullName evidence="5">PRC-barrel domain-containing protein</fullName>
    </recommendedName>
</protein>
<accession>A0A7W6G7Y4</accession>
<sequence length="113" mass="11550">MKILKYMIAATVAAAIPHGALAQNVPQSPQPPLDSAPADAPAAQPIKPLAGDIVYDKVGEQIGTIASTTDQQVVVTTPRGKITIPVASLFTGAKGLAINMTRGEVDAAIQSAH</sequence>
<dbReference type="AlphaFoldDB" id="A0A7W6G7Y4"/>
<dbReference type="Proteomes" id="UP000548867">
    <property type="component" value="Unassembled WGS sequence"/>
</dbReference>
<evidence type="ECO:0000313" key="3">
    <source>
        <dbReference type="EMBL" id="MBB3956665.1"/>
    </source>
</evidence>
<dbReference type="EMBL" id="JACIDX010000015">
    <property type="protein sequence ID" value="MBB3956665.1"/>
    <property type="molecule type" value="Genomic_DNA"/>
</dbReference>
<keyword evidence="4" id="KW-1185">Reference proteome</keyword>
<proteinExistence type="predicted"/>
<feature type="compositionally biased region" description="Low complexity" evidence="1">
    <location>
        <begin position="35"/>
        <end position="44"/>
    </location>
</feature>
<evidence type="ECO:0008006" key="5">
    <source>
        <dbReference type="Google" id="ProtNLM"/>
    </source>
</evidence>
<evidence type="ECO:0000256" key="1">
    <source>
        <dbReference type="SAM" id="MobiDB-lite"/>
    </source>
</evidence>
<feature type="signal peptide" evidence="2">
    <location>
        <begin position="1"/>
        <end position="22"/>
    </location>
</feature>
<keyword evidence="2" id="KW-0732">Signal</keyword>
<evidence type="ECO:0000256" key="2">
    <source>
        <dbReference type="SAM" id="SignalP"/>
    </source>
</evidence>
<organism evidence="3 4">
    <name type="scientific">Novosphingobium sediminicola</name>
    <dbReference type="NCBI Taxonomy" id="563162"/>
    <lineage>
        <taxon>Bacteria</taxon>
        <taxon>Pseudomonadati</taxon>
        <taxon>Pseudomonadota</taxon>
        <taxon>Alphaproteobacteria</taxon>
        <taxon>Sphingomonadales</taxon>
        <taxon>Sphingomonadaceae</taxon>
        <taxon>Novosphingobium</taxon>
    </lineage>
</organism>
<feature type="chain" id="PRO_5031129925" description="PRC-barrel domain-containing protein" evidence="2">
    <location>
        <begin position="23"/>
        <end position="113"/>
    </location>
</feature>
<reference evidence="3 4" key="1">
    <citation type="submission" date="2020-08" db="EMBL/GenBank/DDBJ databases">
        <title>Genomic Encyclopedia of Type Strains, Phase IV (KMG-IV): sequencing the most valuable type-strain genomes for metagenomic binning, comparative biology and taxonomic classification.</title>
        <authorList>
            <person name="Goeker M."/>
        </authorList>
    </citation>
    <scope>NUCLEOTIDE SEQUENCE [LARGE SCALE GENOMIC DNA]</scope>
    <source>
        <strain evidence="3 4">DSM 27057</strain>
    </source>
</reference>
<dbReference type="RefSeq" id="WP_183627528.1">
    <property type="nucleotide sequence ID" value="NZ_JACIDX010000015.1"/>
</dbReference>
<gene>
    <name evidence="3" type="ORF">GGR38_003631</name>
</gene>